<dbReference type="OrthoDB" id="6581954at2759"/>
<evidence type="ECO:0000256" key="16">
    <source>
        <dbReference type="RuleBase" id="RU003732"/>
    </source>
</evidence>
<keyword evidence="4 16" id="KW-0812">Transmembrane</keyword>
<dbReference type="GO" id="GO:0005283">
    <property type="term" value="F:amino acid:sodium symporter activity"/>
    <property type="evidence" value="ECO:0007669"/>
    <property type="project" value="TreeGrafter"/>
</dbReference>
<dbReference type="PRINTS" id="PR00176">
    <property type="entry name" value="NANEUSMPORT"/>
</dbReference>
<keyword evidence="6" id="KW-0029">Amino-acid transport</keyword>
<keyword evidence="7 17" id="KW-1133">Transmembrane helix</keyword>
<name>A0A8X6K8T9_TRICU</name>
<proteinExistence type="inferred from homology"/>
<keyword evidence="8 14" id="KW-0915">Sodium</keyword>
<sequence length="293" mass="32774">MADSNHDPELSMLDCKNGTLYFLPQSKSLTVKDCTRKENERATWGRQLEFFLSCVGYAVGLGNIWRFPYLCYKSGGGAFLVPYFTFLVICGMPLFLLEMSLGQFGSLGSIAIWKISPIFKGLGYGMAIVSLITCIYYNVIIAWALYYIYQSYYVPWSSCENSWNTLNCVSEDAVTMMSSNISSVSNHTELFNSTYAISPDLFSNSSKMTSSEEFWLFNVLQQSSGIEDLGPFQWPLVFCLLIAWVLVFVCVMRGIKSSGKVVYVTATLPYVVLLCFLVRGLTLPGASSGILFF</sequence>
<feature type="transmembrane region" description="Helical" evidence="17">
    <location>
        <begin position="80"/>
        <end position="101"/>
    </location>
</feature>
<keyword evidence="11" id="KW-0325">Glycoprotein</keyword>
<dbReference type="GO" id="GO:0005886">
    <property type="term" value="C:plasma membrane"/>
    <property type="evidence" value="ECO:0007669"/>
    <property type="project" value="TreeGrafter"/>
</dbReference>
<keyword evidence="9" id="KW-0406">Ion transport</keyword>
<evidence type="ECO:0000313" key="19">
    <source>
        <dbReference type="Proteomes" id="UP000887116"/>
    </source>
</evidence>
<comment type="subcellular location">
    <subcellularLocation>
        <location evidence="1">Membrane</location>
        <topology evidence="1">Multi-pass membrane protein</topology>
    </subcellularLocation>
</comment>
<dbReference type="GO" id="GO:0089718">
    <property type="term" value="P:amino acid import across plasma membrane"/>
    <property type="evidence" value="ECO:0007669"/>
    <property type="project" value="TreeGrafter"/>
</dbReference>
<evidence type="ECO:0000256" key="15">
    <source>
        <dbReference type="PIRSR" id="PIRSR600175-2"/>
    </source>
</evidence>
<dbReference type="InterPro" id="IPR000175">
    <property type="entry name" value="Na/ntran_symport"/>
</dbReference>
<keyword evidence="5 16" id="KW-0769">Symport</keyword>
<gene>
    <name evidence="18" type="primary">slc6a9</name>
    <name evidence="18" type="ORF">TNCT_164611</name>
</gene>
<evidence type="ECO:0000256" key="9">
    <source>
        <dbReference type="ARBA" id="ARBA00023065"/>
    </source>
</evidence>
<evidence type="ECO:0000256" key="8">
    <source>
        <dbReference type="ARBA" id="ARBA00023053"/>
    </source>
</evidence>
<keyword evidence="3 16" id="KW-0813">Transport</keyword>
<keyword evidence="15" id="KW-1015">Disulfide bond</keyword>
<feature type="transmembrane region" description="Helical" evidence="17">
    <location>
        <begin position="261"/>
        <end position="281"/>
    </location>
</feature>
<dbReference type="PROSITE" id="PS50267">
    <property type="entry name" value="NA_NEUROTRAN_SYMP_3"/>
    <property type="match status" value="1"/>
</dbReference>
<dbReference type="PANTHER" id="PTHR11616">
    <property type="entry name" value="SODIUM/CHLORIDE DEPENDENT TRANSPORTER"/>
    <property type="match status" value="1"/>
</dbReference>
<evidence type="ECO:0000256" key="5">
    <source>
        <dbReference type="ARBA" id="ARBA00022847"/>
    </source>
</evidence>
<evidence type="ECO:0000256" key="14">
    <source>
        <dbReference type="PIRSR" id="PIRSR600175-1"/>
    </source>
</evidence>
<dbReference type="AlphaFoldDB" id="A0A8X6K8T9"/>
<evidence type="ECO:0000256" key="13">
    <source>
        <dbReference type="ARBA" id="ARBA00037785"/>
    </source>
</evidence>
<comment type="caution">
    <text evidence="18">The sequence shown here is derived from an EMBL/GenBank/DDBJ whole genome shotgun (WGS) entry which is preliminary data.</text>
</comment>
<feature type="transmembrane region" description="Helical" evidence="17">
    <location>
        <begin position="50"/>
        <end position="68"/>
    </location>
</feature>
<keyword evidence="19" id="KW-1185">Reference proteome</keyword>
<dbReference type="InterPro" id="IPR037272">
    <property type="entry name" value="SNS_sf"/>
</dbReference>
<comment type="function">
    <text evidence="13">Unusual broad substrate spectrum amino acid:sodium cotransporter that promotes absorption of the D isomers of essential amino acids. Neutral amino acids are the preferred substrates, especially methionine and phenylalanine.</text>
</comment>
<protein>
    <recommendedName>
        <fullName evidence="16">Transporter</fullName>
    </recommendedName>
</protein>
<evidence type="ECO:0000256" key="2">
    <source>
        <dbReference type="ARBA" id="ARBA00006459"/>
    </source>
</evidence>
<dbReference type="SUPFAM" id="SSF161070">
    <property type="entry name" value="SNF-like"/>
    <property type="match status" value="1"/>
</dbReference>
<feature type="disulfide bond" evidence="15">
    <location>
        <begin position="159"/>
        <end position="168"/>
    </location>
</feature>
<evidence type="ECO:0000256" key="6">
    <source>
        <dbReference type="ARBA" id="ARBA00022970"/>
    </source>
</evidence>
<keyword evidence="14" id="KW-0479">Metal-binding</keyword>
<feature type="transmembrane region" description="Helical" evidence="17">
    <location>
        <begin position="232"/>
        <end position="252"/>
    </location>
</feature>
<reference evidence="18" key="1">
    <citation type="submission" date="2020-07" db="EMBL/GenBank/DDBJ databases">
        <title>Multicomponent nature underlies the extraordinary mechanical properties of spider dragline silk.</title>
        <authorList>
            <person name="Kono N."/>
            <person name="Nakamura H."/>
            <person name="Mori M."/>
            <person name="Yoshida Y."/>
            <person name="Ohtoshi R."/>
            <person name="Malay A.D."/>
            <person name="Moran D.A.P."/>
            <person name="Tomita M."/>
            <person name="Numata K."/>
            <person name="Arakawa K."/>
        </authorList>
    </citation>
    <scope>NUCLEOTIDE SEQUENCE</scope>
</reference>
<comment type="similarity">
    <text evidence="2 16">Belongs to the sodium:neurotransmitter symporter (SNF) (TC 2.A.22) family.</text>
</comment>
<evidence type="ECO:0000256" key="17">
    <source>
        <dbReference type="SAM" id="Phobius"/>
    </source>
</evidence>
<evidence type="ECO:0000256" key="10">
    <source>
        <dbReference type="ARBA" id="ARBA00023136"/>
    </source>
</evidence>
<keyword evidence="12" id="KW-0739">Sodium transport</keyword>
<evidence type="ECO:0000256" key="12">
    <source>
        <dbReference type="ARBA" id="ARBA00023201"/>
    </source>
</evidence>
<dbReference type="Proteomes" id="UP000887116">
    <property type="component" value="Unassembled WGS sequence"/>
</dbReference>
<organism evidence="18 19">
    <name type="scientific">Trichonephila clavata</name>
    <name type="common">Joro spider</name>
    <name type="synonym">Nephila clavata</name>
    <dbReference type="NCBI Taxonomy" id="2740835"/>
    <lineage>
        <taxon>Eukaryota</taxon>
        <taxon>Metazoa</taxon>
        <taxon>Ecdysozoa</taxon>
        <taxon>Arthropoda</taxon>
        <taxon>Chelicerata</taxon>
        <taxon>Arachnida</taxon>
        <taxon>Araneae</taxon>
        <taxon>Araneomorphae</taxon>
        <taxon>Entelegynae</taxon>
        <taxon>Araneoidea</taxon>
        <taxon>Nephilidae</taxon>
        <taxon>Trichonephila</taxon>
    </lineage>
</organism>
<evidence type="ECO:0000256" key="1">
    <source>
        <dbReference type="ARBA" id="ARBA00004141"/>
    </source>
</evidence>
<feature type="transmembrane region" description="Helical" evidence="17">
    <location>
        <begin position="122"/>
        <end position="148"/>
    </location>
</feature>
<feature type="binding site" evidence="14">
    <location>
        <position position="59"/>
    </location>
    <ligand>
        <name>Na(+)</name>
        <dbReference type="ChEBI" id="CHEBI:29101"/>
        <label>1</label>
    </ligand>
</feature>
<evidence type="ECO:0000313" key="18">
    <source>
        <dbReference type="EMBL" id="GFQ66109.1"/>
    </source>
</evidence>
<dbReference type="EMBL" id="BMAO01000332">
    <property type="protein sequence ID" value="GFQ66109.1"/>
    <property type="molecule type" value="Genomic_DNA"/>
</dbReference>
<evidence type="ECO:0000256" key="11">
    <source>
        <dbReference type="ARBA" id="ARBA00023180"/>
    </source>
</evidence>
<dbReference type="PROSITE" id="PS00610">
    <property type="entry name" value="NA_NEUROTRAN_SYMP_1"/>
    <property type="match status" value="1"/>
</dbReference>
<evidence type="ECO:0000256" key="7">
    <source>
        <dbReference type="ARBA" id="ARBA00022989"/>
    </source>
</evidence>
<dbReference type="PANTHER" id="PTHR11616:SF321">
    <property type="entry name" value="SODIUM-DEPENDENT NUTRIENT AMINO ACID TRANSPORTER 1-RELATED"/>
    <property type="match status" value="1"/>
</dbReference>
<feature type="binding site" evidence="14">
    <location>
        <position position="56"/>
    </location>
    <ligand>
        <name>Na(+)</name>
        <dbReference type="ChEBI" id="CHEBI:29101"/>
        <label>1</label>
    </ligand>
</feature>
<accession>A0A8X6K8T9</accession>
<dbReference type="GO" id="GO:0046872">
    <property type="term" value="F:metal ion binding"/>
    <property type="evidence" value="ECO:0007669"/>
    <property type="project" value="UniProtKB-KW"/>
</dbReference>
<keyword evidence="10 17" id="KW-0472">Membrane</keyword>
<feature type="binding site" evidence="14">
    <location>
        <position position="63"/>
    </location>
    <ligand>
        <name>Na(+)</name>
        <dbReference type="ChEBI" id="CHEBI:29101"/>
        <label>1</label>
    </ligand>
</feature>
<evidence type="ECO:0000256" key="4">
    <source>
        <dbReference type="ARBA" id="ARBA00022692"/>
    </source>
</evidence>
<feature type="binding site" evidence="14">
    <location>
        <position position="58"/>
    </location>
    <ligand>
        <name>Na(+)</name>
        <dbReference type="ChEBI" id="CHEBI:29101"/>
        <label>1</label>
    </ligand>
</feature>
<dbReference type="Pfam" id="PF00209">
    <property type="entry name" value="SNF"/>
    <property type="match status" value="1"/>
</dbReference>
<evidence type="ECO:0000256" key="3">
    <source>
        <dbReference type="ARBA" id="ARBA00022448"/>
    </source>
</evidence>